<sequence>MIEIRCWLEQLFNCAFERVCFEGNLFNPEMIDILFDNDKTIPPQFNVQEIILSANNTTFEIVLKFSLNYLSISEFLCINLDIDFTEQRTDVLFNILINEGNKFPKICLKFIKLDLYDQIMKYILTTSEDCSKMVPVIIFVCSTPNLKLNERAEMVEIKQLKKKQYSTNYQIANIYNPKIRFAFCNKQRNNGTIFCIEIRKI</sequence>
<comment type="caution">
    <text evidence="1">The sequence shown here is derived from an EMBL/GenBank/DDBJ whole genome shotgun (WGS) entry which is preliminary data.</text>
</comment>
<evidence type="ECO:0000313" key="2">
    <source>
        <dbReference type="Proteomes" id="UP000580250"/>
    </source>
</evidence>
<dbReference type="AlphaFoldDB" id="A0A6V7VTR2"/>
<organism evidence="1 2">
    <name type="scientific">Meloidogyne enterolobii</name>
    <name type="common">Root-knot nematode worm</name>
    <name type="synonym">Meloidogyne mayaguensis</name>
    <dbReference type="NCBI Taxonomy" id="390850"/>
    <lineage>
        <taxon>Eukaryota</taxon>
        <taxon>Metazoa</taxon>
        <taxon>Ecdysozoa</taxon>
        <taxon>Nematoda</taxon>
        <taxon>Chromadorea</taxon>
        <taxon>Rhabditida</taxon>
        <taxon>Tylenchina</taxon>
        <taxon>Tylenchomorpha</taxon>
        <taxon>Tylenchoidea</taxon>
        <taxon>Meloidogynidae</taxon>
        <taxon>Meloidogyninae</taxon>
        <taxon>Meloidogyne</taxon>
    </lineage>
</organism>
<gene>
    <name evidence="1" type="ORF">MENT_LOCUS30278</name>
</gene>
<proteinExistence type="predicted"/>
<accession>A0A6V7VTR2</accession>
<dbReference type="EMBL" id="CAJEWN010000317">
    <property type="protein sequence ID" value="CAD2178343.1"/>
    <property type="molecule type" value="Genomic_DNA"/>
</dbReference>
<name>A0A6V7VTR2_MELEN</name>
<reference evidence="1 2" key="1">
    <citation type="submission" date="2020-08" db="EMBL/GenBank/DDBJ databases">
        <authorList>
            <person name="Koutsovoulos G."/>
            <person name="Danchin GJ E."/>
        </authorList>
    </citation>
    <scope>NUCLEOTIDE SEQUENCE [LARGE SCALE GENOMIC DNA]</scope>
</reference>
<evidence type="ECO:0000313" key="1">
    <source>
        <dbReference type="EMBL" id="CAD2178343.1"/>
    </source>
</evidence>
<dbReference type="Proteomes" id="UP000580250">
    <property type="component" value="Unassembled WGS sequence"/>
</dbReference>
<protein>
    <submittedName>
        <fullName evidence="1">Uncharacterized protein</fullName>
    </submittedName>
</protein>